<dbReference type="VEuPathDB" id="VectorBase:GBRI021142"/>
<dbReference type="Gene3D" id="1.25.40.420">
    <property type="match status" value="1"/>
</dbReference>
<feature type="domain" description="BACK" evidence="1">
    <location>
        <begin position="87"/>
        <end position="123"/>
    </location>
</feature>
<keyword evidence="3" id="KW-1185">Reference proteome</keyword>
<accession>A0A1A9WIM1</accession>
<reference evidence="3" key="1">
    <citation type="submission" date="2014-03" db="EMBL/GenBank/DDBJ databases">
        <authorList>
            <person name="Aksoy S."/>
            <person name="Warren W."/>
            <person name="Wilson R.K."/>
        </authorList>
    </citation>
    <scope>NUCLEOTIDE SEQUENCE [LARGE SCALE GENOMIC DNA]</scope>
    <source>
        <strain evidence="3">IAEA</strain>
    </source>
</reference>
<evidence type="ECO:0000313" key="2">
    <source>
        <dbReference type="EnsemblMetazoa" id="GBRI021142-PA"/>
    </source>
</evidence>
<organism evidence="2 3">
    <name type="scientific">Glossina brevipalpis</name>
    <dbReference type="NCBI Taxonomy" id="37001"/>
    <lineage>
        <taxon>Eukaryota</taxon>
        <taxon>Metazoa</taxon>
        <taxon>Ecdysozoa</taxon>
        <taxon>Arthropoda</taxon>
        <taxon>Hexapoda</taxon>
        <taxon>Insecta</taxon>
        <taxon>Pterygota</taxon>
        <taxon>Neoptera</taxon>
        <taxon>Endopterygota</taxon>
        <taxon>Diptera</taxon>
        <taxon>Brachycera</taxon>
        <taxon>Muscomorpha</taxon>
        <taxon>Hippoboscoidea</taxon>
        <taxon>Glossinidae</taxon>
        <taxon>Glossina</taxon>
    </lineage>
</organism>
<evidence type="ECO:0000313" key="3">
    <source>
        <dbReference type="Proteomes" id="UP000091820"/>
    </source>
</evidence>
<dbReference type="InterPro" id="IPR011705">
    <property type="entry name" value="BACK"/>
</dbReference>
<protein>
    <submittedName>
        <fullName evidence="2">BACK domain-containing protein</fullName>
    </submittedName>
</protein>
<dbReference type="EnsemblMetazoa" id="GBRI021142-RA">
    <property type="protein sequence ID" value="GBRI021142-PA"/>
    <property type="gene ID" value="GBRI021142"/>
</dbReference>
<dbReference type="Pfam" id="PF07707">
    <property type="entry name" value="BACK"/>
    <property type="match status" value="1"/>
</dbReference>
<name>A0A1A9WIM1_9MUSC</name>
<sequence>MPDEQLVKIVKSDLKPSLGSLVFAVKAVGMSELRSECKRAEKFLYINCFVISAGRNISGVFQLDTLSCVWHSTSDGQAFLTSSFEEAIIADDNLYMQFEENVYETVLNWVKHDLEARRTHLFLIITV</sequence>
<proteinExistence type="predicted"/>
<dbReference type="AlphaFoldDB" id="A0A1A9WIM1"/>
<dbReference type="Proteomes" id="UP000091820">
    <property type="component" value="Unassembled WGS sequence"/>
</dbReference>
<reference evidence="2" key="2">
    <citation type="submission" date="2020-05" db="UniProtKB">
        <authorList>
            <consortium name="EnsemblMetazoa"/>
        </authorList>
    </citation>
    <scope>IDENTIFICATION</scope>
    <source>
        <strain evidence="2">IAEA</strain>
    </source>
</reference>
<evidence type="ECO:0000259" key="1">
    <source>
        <dbReference type="Pfam" id="PF07707"/>
    </source>
</evidence>